<evidence type="ECO:0000313" key="5">
    <source>
        <dbReference type="Proteomes" id="UP001144280"/>
    </source>
</evidence>
<gene>
    <name evidence="4" type="ORF">Pa4123_41170</name>
</gene>
<dbReference type="InterPro" id="IPR009057">
    <property type="entry name" value="Homeodomain-like_sf"/>
</dbReference>
<dbReference type="SUPFAM" id="SSF46689">
    <property type="entry name" value="Homeodomain-like"/>
    <property type="match status" value="1"/>
</dbReference>
<keyword evidence="1 2" id="KW-0238">DNA-binding</keyword>
<feature type="DNA-binding region" description="H-T-H motif" evidence="2">
    <location>
        <begin position="23"/>
        <end position="42"/>
    </location>
</feature>
<dbReference type="InterPro" id="IPR001387">
    <property type="entry name" value="Cro/C1-type_HTH"/>
</dbReference>
<dbReference type="EMBL" id="BSDI01000019">
    <property type="protein sequence ID" value="GLH98842.1"/>
    <property type="molecule type" value="Genomic_DNA"/>
</dbReference>
<dbReference type="Proteomes" id="UP001144280">
    <property type="component" value="Unassembled WGS sequence"/>
</dbReference>
<name>A0ABQ5QXS5_9ACTN</name>
<keyword evidence="5" id="KW-1185">Reference proteome</keyword>
<comment type="caution">
    <text evidence="4">The sequence shown here is derived from an EMBL/GenBank/DDBJ whole genome shotgun (WGS) entry which is preliminary data.</text>
</comment>
<evidence type="ECO:0000256" key="1">
    <source>
        <dbReference type="ARBA" id="ARBA00023125"/>
    </source>
</evidence>
<organism evidence="4 5">
    <name type="scientific">Phytohabitans aurantiacus</name>
    <dbReference type="NCBI Taxonomy" id="3016789"/>
    <lineage>
        <taxon>Bacteria</taxon>
        <taxon>Bacillati</taxon>
        <taxon>Actinomycetota</taxon>
        <taxon>Actinomycetes</taxon>
        <taxon>Micromonosporales</taxon>
        <taxon>Micromonosporaceae</taxon>
    </lineage>
</organism>
<reference evidence="4" key="1">
    <citation type="submission" date="2022-12" db="EMBL/GenBank/DDBJ databases">
        <title>New Phytohabitans aurantiacus sp. RD004123 nov., an actinomycete isolated from soil.</title>
        <authorList>
            <person name="Triningsih D.W."/>
            <person name="Harunari E."/>
            <person name="Igarashi Y."/>
        </authorList>
    </citation>
    <scope>NUCLEOTIDE SEQUENCE</scope>
    <source>
        <strain evidence="4">RD004123</strain>
    </source>
</reference>
<evidence type="ECO:0000259" key="3">
    <source>
        <dbReference type="PROSITE" id="PS50977"/>
    </source>
</evidence>
<dbReference type="PROSITE" id="PS50977">
    <property type="entry name" value="HTH_TETR_2"/>
    <property type="match status" value="1"/>
</dbReference>
<dbReference type="CDD" id="cd00093">
    <property type="entry name" value="HTH_XRE"/>
    <property type="match status" value="1"/>
</dbReference>
<dbReference type="Pfam" id="PF00440">
    <property type="entry name" value="TetR_N"/>
    <property type="match status" value="1"/>
</dbReference>
<dbReference type="Gene3D" id="1.10.357.10">
    <property type="entry name" value="Tetracycline Repressor, domain 2"/>
    <property type="match status" value="1"/>
</dbReference>
<accession>A0ABQ5QXS5</accession>
<evidence type="ECO:0000256" key="2">
    <source>
        <dbReference type="PROSITE-ProRule" id="PRU00335"/>
    </source>
</evidence>
<dbReference type="InterPro" id="IPR001647">
    <property type="entry name" value="HTH_TetR"/>
</dbReference>
<dbReference type="InterPro" id="IPR041347">
    <property type="entry name" value="MftR_C"/>
</dbReference>
<dbReference type="Pfam" id="PF17754">
    <property type="entry name" value="TetR_C_14"/>
    <property type="match status" value="1"/>
</dbReference>
<sequence>MTAARITRCAQDLAEERGLDGFTMHDVADCAGVSRRTLFNYVSGKLDAVLGVPPAPDPSRLIEFRAGGPTGRLADDVKATIGAFLDSKDLAPEDWERVRRLIAADARLHKAMHENFAKVAAFLADAILEREGARFDPLRARAAATVTLSLFDVALDAFVADPSTSLAAYFMAAFDGAAALFD</sequence>
<proteinExistence type="predicted"/>
<protein>
    <recommendedName>
        <fullName evidence="3">HTH tetR-type domain-containing protein</fullName>
    </recommendedName>
</protein>
<evidence type="ECO:0000313" key="4">
    <source>
        <dbReference type="EMBL" id="GLH98842.1"/>
    </source>
</evidence>
<feature type="domain" description="HTH tetR-type" evidence="3">
    <location>
        <begin position="1"/>
        <end position="60"/>
    </location>
</feature>